<sequence length="456" mass="51525">METDSTQTKKTKKNFLVDTNPFDELFKVLDSNTSTPSSTLRKFSSRRELPESFHRQKTFNPKRDERIRQAQRGHFKSLRNRHDSHVRSKSEPIKVVNGPQNAGIKSRIPEARASLKKLVSDSSNQSFARRLSFKTQDIPLERIPLPKQWLKKVLVIDDVVEIYFHNTQSNLNTRNDPRLPIKEHLEELHVTLTAQMISLINNSCALGADSANKQADLPHGCRWQITEKGEVFFANDVARKTSWLHPRVESQLLHQKLPPLVQTSPAFSEDKIADSKNRQVSKSLPVVSSFPTTVNSYETRQIPAHLKQFSMDSGVGSTCSVHPTGIFVKNIPLENQSNIPVQSTSRATEVITPTSKDIMETDFGPSLLKSPGMHSLQTQEYVVLEEVPTTSTLTVKPIEPSESTMTKDVKNISLTNELDFLDEFDNCLKSGTDDDVLSNNDSFINSLLNDKFLFMQ</sequence>
<dbReference type="AlphaFoldDB" id="E4X3H4"/>
<dbReference type="InterPro" id="IPR036020">
    <property type="entry name" value="WW_dom_sf"/>
</dbReference>
<dbReference type="EMBL" id="FN653023">
    <property type="protein sequence ID" value="CBY18178.1"/>
    <property type="molecule type" value="Genomic_DNA"/>
</dbReference>
<dbReference type="Gene3D" id="2.20.70.10">
    <property type="match status" value="1"/>
</dbReference>
<dbReference type="InterPro" id="IPR001202">
    <property type="entry name" value="WW_dom"/>
</dbReference>
<evidence type="ECO:0000313" key="3">
    <source>
        <dbReference type="EMBL" id="CBY18178.1"/>
    </source>
</evidence>
<evidence type="ECO:0000259" key="2">
    <source>
        <dbReference type="PROSITE" id="PS50020"/>
    </source>
</evidence>
<keyword evidence="4" id="KW-1185">Reference proteome</keyword>
<accession>E4X3H4</accession>
<gene>
    <name evidence="3" type="ORF">GSOID_T00017815001</name>
</gene>
<organism evidence="3">
    <name type="scientific">Oikopleura dioica</name>
    <name type="common">Tunicate</name>
    <dbReference type="NCBI Taxonomy" id="34765"/>
    <lineage>
        <taxon>Eukaryota</taxon>
        <taxon>Metazoa</taxon>
        <taxon>Chordata</taxon>
        <taxon>Tunicata</taxon>
        <taxon>Appendicularia</taxon>
        <taxon>Copelata</taxon>
        <taxon>Oikopleuridae</taxon>
        <taxon>Oikopleura</taxon>
    </lineage>
</organism>
<evidence type="ECO:0000256" key="1">
    <source>
        <dbReference type="SAM" id="MobiDB-lite"/>
    </source>
</evidence>
<dbReference type="PROSITE" id="PS50020">
    <property type="entry name" value="WW_DOMAIN_2"/>
    <property type="match status" value="1"/>
</dbReference>
<proteinExistence type="predicted"/>
<name>E4X3H4_OIKDI</name>
<dbReference type="Proteomes" id="UP000001307">
    <property type="component" value="Unassembled WGS sequence"/>
</dbReference>
<feature type="region of interest" description="Disordered" evidence="1">
    <location>
        <begin position="79"/>
        <end position="101"/>
    </location>
</feature>
<feature type="region of interest" description="Disordered" evidence="1">
    <location>
        <begin position="47"/>
        <end position="66"/>
    </location>
</feature>
<dbReference type="OrthoDB" id="43122at2759"/>
<feature type="domain" description="WW" evidence="2">
    <location>
        <begin position="215"/>
        <end position="248"/>
    </location>
</feature>
<dbReference type="SUPFAM" id="SSF51045">
    <property type="entry name" value="WW domain"/>
    <property type="match status" value="1"/>
</dbReference>
<evidence type="ECO:0000313" key="4">
    <source>
        <dbReference type="Proteomes" id="UP000001307"/>
    </source>
</evidence>
<protein>
    <recommendedName>
        <fullName evidence="2">WW domain-containing protein</fullName>
    </recommendedName>
</protein>
<dbReference type="InParanoid" id="E4X3H4"/>
<reference evidence="3" key="1">
    <citation type="journal article" date="2010" name="Science">
        <title>Plasticity of animal genome architecture unmasked by rapid evolution of a pelagic tunicate.</title>
        <authorList>
            <person name="Denoeud F."/>
            <person name="Henriet S."/>
            <person name="Mungpakdee S."/>
            <person name="Aury J.M."/>
            <person name="Da Silva C."/>
            <person name="Brinkmann H."/>
            <person name="Mikhaleva J."/>
            <person name="Olsen L.C."/>
            <person name="Jubin C."/>
            <person name="Canestro C."/>
            <person name="Bouquet J.M."/>
            <person name="Danks G."/>
            <person name="Poulain J."/>
            <person name="Campsteijn C."/>
            <person name="Adamski M."/>
            <person name="Cross I."/>
            <person name="Yadetie F."/>
            <person name="Muffato M."/>
            <person name="Louis A."/>
            <person name="Butcher S."/>
            <person name="Tsagkogeorga G."/>
            <person name="Konrad A."/>
            <person name="Singh S."/>
            <person name="Jensen M.F."/>
            <person name="Cong E.H."/>
            <person name="Eikeseth-Otteraa H."/>
            <person name="Noel B."/>
            <person name="Anthouard V."/>
            <person name="Porcel B.M."/>
            <person name="Kachouri-Lafond R."/>
            <person name="Nishino A."/>
            <person name="Ugolini M."/>
            <person name="Chourrout P."/>
            <person name="Nishida H."/>
            <person name="Aasland R."/>
            <person name="Huzurbazar S."/>
            <person name="Westhof E."/>
            <person name="Delsuc F."/>
            <person name="Lehrach H."/>
            <person name="Reinhardt R."/>
            <person name="Weissenbach J."/>
            <person name="Roy S.W."/>
            <person name="Artiguenave F."/>
            <person name="Postlethwait J.H."/>
            <person name="Manak J.R."/>
            <person name="Thompson E.M."/>
            <person name="Jaillon O."/>
            <person name="Du Pasquier L."/>
            <person name="Boudinot P."/>
            <person name="Liberles D.A."/>
            <person name="Volff J.N."/>
            <person name="Philippe H."/>
            <person name="Lenhard B."/>
            <person name="Roest Crollius H."/>
            <person name="Wincker P."/>
            <person name="Chourrout D."/>
        </authorList>
    </citation>
    <scope>NUCLEOTIDE SEQUENCE [LARGE SCALE GENOMIC DNA]</scope>
</reference>
<feature type="compositionally biased region" description="Basic and acidic residues" evidence="1">
    <location>
        <begin position="80"/>
        <end position="92"/>
    </location>
</feature>